<organism evidence="1 2">
    <name type="scientific">Dioscorea cayennensis subsp. rotundata</name>
    <name type="common">White Guinea yam</name>
    <name type="synonym">Dioscorea rotundata</name>
    <dbReference type="NCBI Taxonomy" id="55577"/>
    <lineage>
        <taxon>Eukaryota</taxon>
        <taxon>Viridiplantae</taxon>
        <taxon>Streptophyta</taxon>
        <taxon>Embryophyta</taxon>
        <taxon>Tracheophyta</taxon>
        <taxon>Spermatophyta</taxon>
        <taxon>Magnoliopsida</taxon>
        <taxon>Liliopsida</taxon>
        <taxon>Dioscoreales</taxon>
        <taxon>Dioscoreaceae</taxon>
        <taxon>Dioscorea</taxon>
    </lineage>
</organism>
<dbReference type="Proteomes" id="UP001515500">
    <property type="component" value="Chromosome 14"/>
</dbReference>
<sequence>MANSALSLLLSCRLPSVSMPNFSFRFKRSLNANQRLGIWGKCSIRGPLLSKRLNLVCVRAGEKDLVGSATAEEIVTELDEPPSIESDLEERESSVATILANFTNDFDPYHAAGTPLYQTATFKQRIMGGNESRRFGITNMFKSR</sequence>
<dbReference type="GeneID" id="120276056"/>
<keyword evidence="1" id="KW-1185">Reference proteome</keyword>
<evidence type="ECO:0000313" key="1">
    <source>
        <dbReference type="Proteomes" id="UP001515500"/>
    </source>
</evidence>
<proteinExistence type="predicted"/>
<gene>
    <name evidence="2" type="primary">LOC120276056</name>
</gene>
<dbReference type="RefSeq" id="XP_039138733.1">
    <property type="nucleotide sequence ID" value="XM_039282799.1"/>
</dbReference>
<accession>A0AB40CI32</accession>
<protein>
    <submittedName>
        <fullName evidence="2">Uncharacterized protein LOC120276056</fullName>
    </submittedName>
</protein>
<dbReference type="AlphaFoldDB" id="A0AB40CI32"/>
<evidence type="ECO:0000313" key="2">
    <source>
        <dbReference type="RefSeq" id="XP_039138733.1"/>
    </source>
</evidence>
<reference evidence="2" key="1">
    <citation type="submission" date="2025-08" db="UniProtKB">
        <authorList>
            <consortium name="RefSeq"/>
        </authorList>
    </citation>
    <scope>IDENTIFICATION</scope>
</reference>
<name>A0AB40CI32_DIOCR</name>